<keyword evidence="1" id="KW-1133">Transmembrane helix</keyword>
<evidence type="ECO:0000256" key="1">
    <source>
        <dbReference type="SAM" id="Phobius"/>
    </source>
</evidence>
<dbReference type="GO" id="GO:0016020">
    <property type="term" value="C:membrane"/>
    <property type="evidence" value="ECO:0007669"/>
    <property type="project" value="TreeGrafter"/>
</dbReference>
<proteinExistence type="predicted"/>
<evidence type="ECO:0000259" key="2">
    <source>
        <dbReference type="Pfam" id="PF13962"/>
    </source>
</evidence>
<organism evidence="3 4">
    <name type="scientific">Papaver atlanticum</name>
    <dbReference type="NCBI Taxonomy" id="357466"/>
    <lineage>
        <taxon>Eukaryota</taxon>
        <taxon>Viridiplantae</taxon>
        <taxon>Streptophyta</taxon>
        <taxon>Embryophyta</taxon>
        <taxon>Tracheophyta</taxon>
        <taxon>Spermatophyta</taxon>
        <taxon>Magnoliopsida</taxon>
        <taxon>Ranunculales</taxon>
        <taxon>Papaveraceae</taxon>
        <taxon>Papaveroideae</taxon>
        <taxon>Papaver</taxon>
    </lineage>
</organism>
<keyword evidence="4" id="KW-1185">Reference proteome</keyword>
<protein>
    <recommendedName>
        <fullName evidence="2">PGG domain-containing protein</fullName>
    </recommendedName>
</protein>
<dbReference type="EMBL" id="JAJJMB010017679">
    <property type="protein sequence ID" value="KAI3836074.1"/>
    <property type="molecule type" value="Genomic_DNA"/>
</dbReference>
<dbReference type="AlphaFoldDB" id="A0AAD4RWP2"/>
<reference evidence="3" key="1">
    <citation type="submission" date="2022-04" db="EMBL/GenBank/DDBJ databases">
        <title>A functionally conserved STORR gene fusion in Papaver species that diverged 16.8 million years ago.</title>
        <authorList>
            <person name="Catania T."/>
        </authorList>
    </citation>
    <scope>NUCLEOTIDE SEQUENCE</scope>
    <source>
        <strain evidence="3">S-188037</strain>
    </source>
</reference>
<evidence type="ECO:0000313" key="3">
    <source>
        <dbReference type="EMBL" id="KAI3836074.1"/>
    </source>
</evidence>
<comment type="caution">
    <text evidence="3">The sequence shown here is derived from an EMBL/GenBank/DDBJ whole genome shotgun (WGS) entry which is preliminary data.</text>
</comment>
<dbReference type="Proteomes" id="UP001202328">
    <property type="component" value="Unassembled WGS sequence"/>
</dbReference>
<feature type="domain" description="PGG" evidence="2">
    <location>
        <begin position="155"/>
        <end position="261"/>
    </location>
</feature>
<feature type="transmembrane region" description="Helical" evidence="1">
    <location>
        <begin position="203"/>
        <end position="224"/>
    </location>
</feature>
<dbReference type="InterPro" id="IPR026961">
    <property type="entry name" value="PGG_dom"/>
</dbReference>
<feature type="transmembrane region" description="Helical" evidence="1">
    <location>
        <begin position="244"/>
        <end position="270"/>
    </location>
</feature>
<dbReference type="Pfam" id="PF13962">
    <property type="entry name" value="PGG"/>
    <property type="match status" value="1"/>
</dbReference>
<keyword evidence="1" id="KW-0472">Membrane</keyword>
<evidence type="ECO:0000313" key="4">
    <source>
        <dbReference type="Proteomes" id="UP001202328"/>
    </source>
</evidence>
<feature type="transmembrane region" description="Helical" evidence="1">
    <location>
        <begin position="276"/>
        <end position="295"/>
    </location>
</feature>
<dbReference type="PANTHER" id="PTHR24177">
    <property type="entry name" value="CASKIN"/>
    <property type="match status" value="1"/>
</dbReference>
<name>A0AAD4RWP2_9MAGN</name>
<accession>A0AAD4RWP2</accession>
<gene>
    <name evidence="3" type="ORF">MKW98_016378</name>
</gene>
<feature type="transmembrane region" description="Helical" evidence="1">
    <location>
        <begin position="163"/>
        <end position="183"/>
    </location>
</feature>
<dbReference type="PANTHER" id="PTHR24177:SF365">
    <property type="entry name" value="ANKYRIN REPEAT-CONTAINING PROTEIN NPR4-LIKE ISOFORM X1"/>
    <property type="match status" value="1"/>
</dbReference>
<sequence>MRYYARAPLFRRLYKMKVMHKRATKLVNYMLEQLNDSTATAQEVTDFLDKTAIVNTAIEYGITEFMLNLILETCGNEKDDLVSRVDDFGNSILHYAAKLAPAAKLNLVSGSALQMQRKGVETIVHSQYRYTRNKEGNTAKFVFTDEHKDLVEKGEKWMKDSSGSCMVVATLIATVAFAAAITIPGGINSESGIPLFLHGKTFTLFAIADAAALFSSITSVLMFLAIMTSRYAEVDFYKSLPQKLILSLLTLFISMASILISAGAAFTLLLRKKYRWAPIPVAAFGLISILLFALLEFPLFAEMVMSIYYPSVIRKILPKPRKLKPIRRTFDHR</sequence>
<keyword evidence="1" id="KW-0812">Transmembrane</keyword>